<feature type="transmembrane region" description="Helical" evidence="1">
    <location>
        <begin position="149"/>
        <end position="168"/>
    </location>
</feature>
<sequence length="215" mass="23835">MLQGIMETFQEYFLKLLVPRTLITMVAMAILVAVLAVIGRKKVFGTRILTYGALAITAAFILSYIRVFRMPYGGTVTLASMLPIFIFAYIAGTRAGLMAGICYGLLQYIQDPFFVHPIQFLLDYPLAFALLGLAGIFKENYFLGALVGSAGRFICHFLSGAVFFGEYANGQNVFLYSFIYNGSFLLPDMIICMAVLLIPNMRTAIKRVCRQAHTA</sequence>
<dbReference type="InterPro" id="IPR012651">
    <property type="entry name" value="Thia_Transptr_ThiT"/>
</dbReference>
<organism evidence="2 3">
    <name type="scientific">Anaerobacterium chartisolvens</name>
    <dbReference type="NCBI Taxonomy" id="1297424"/>
    <lineage>
        <taxon>Bacteria</taxon>
        <taxon>Bacillati</taxon>
        <taxon>Bacillota</taxon>
        <taxon>Clostridia</taxon>
        <taxon>Eubacteriales</taxon>
        <taxon>Oscillospiraceae</taxon>
        <taxon>Anaerobacterium</taxon>
    </lineage>
</organism>
<evidence type="ECO:0000313" key="2">
    <source>
        <dbReference type="EMBL" id="RCX13482.1"/>
    </source>
</evidence>
<feature type="transmembrane region" description="Helical" evidence="1">
    <location>
        <begin position="174"/>
        <end position="198"/>
    </location>
</feature>
<comment type="caution">
    <text evidence="2">The sequence shown here is derived from an EMBL/GenBank/DDBJ whole genome shotgun (WGS) entry which is preliminary data.</text>
</comment>
<dbReference type="Proteomes" id="UP000253034">
    <property type="component" value="Unassembled WGS sequence"/>
</dbReference>
<dbReference type="GO" id="GO:0005886">
    <property type="term" value="C:plasma membrane"/>
    <property type="evidence" value="ECO:0007669"/>
    <property type="project" value="InterPro"/>
</dbReference>
<feature type="transmembrane region" description="Helical" evidence="1">
    <location>
        <begin position="86"/>
        <end position="106"/>
    </location>
</feature>
<feature type="transmembrane region" description="Helical" evidence="1">
    <location>
        <begin position="12"/>
        <end position="38"/>
    </location>
</feature>
<keyword evidence="1" id="KW-0812">Transmembrane</keyword>
<feature type="transmembrane region" description="Helical" evidence="1">
    <location>
        <begin position="118"/>
        <end position="137"/>
    </location>
</feature>
<keyword evidence="3" id="KW-1185">Reference proteome</keyword>
<protein>
    <submittedName>
        <fullName evidence="2">Thiamine transporter</fullName>
    </submittedName>
</protein>
<reference evidence="2 3" key="1">
    <citation type="submission" date="2018-07" db="EMBL/GenBank/DDBJ databases">
        <title>Genomic Encyclopedia of Type Strains, Phase IV (KMG-IV): sequencing the most valuable type-strain genomes for metagenomic binning, comparative biology and taxonomic classification.</title>
        <authorList>
            <person name="Goeker M."/>
        </authorList>
    </citation>
    <scope>NUCLEOTIDE SEQUENCE [LARGE SCALE GENOMIC DNA]</scope>
    <source>
        <strain evidence="2 3">DSM 27016</strain>
    </source>
</reference>
<dbReference type="Pfam" id="PF09515">
    <property type="entry name" value="Thia_YuaJ"/>
    <property type="match status" value="1"/>
</dbReference>
<keyword evidence="1" id="KW-0472">Membrane</keyword>
<name>A0A369AVR9_9FIRM</name>
<dbReference type="AlphaFoldDB" id="A0A369AVR9"/>
<proteinExistence type="predicted"/>
<dbReference type="EMBL" id="QPJT01000017">
    <property type="protein sequence ID" value="RCX13482.1"/>
    <property type="molecule type" value="Genomic_DNA"/>
</dbReference>
<feature type="transmembrane region" description="Helical" evidence="1">
    <location>
        <begin position="44"/>
        <end position="65"/>
    </location>
</feature>
<evidence type="ECO:0000256" key="1">
    <source>
        <dbReference type="SAM" id="Phobius"/>
    </source>
</evidence>
<gene>
    <name evidence="2" type="ORF">DFR58_11716</name>
</gene>
<accession>A0A369AVR9</accession>
<dbReference type="GO" id="GO:0015234">
    <property type="term" value="F:thiamine transmembrane transporter activity"/>
    <property type="evidence" value="ECO:0007669"/>
    <property type="project" value="InterPro"/>
</dbReference>
<evidence type="ECO:0000313" key="3">
    <source>
        <dbReference type="Proteomes" id="UP000253034"/>
    </source>
</evidence>
<keyword evidence="1" id="KW-1133">Transmembrane helix</keyword>
<dbReference type="NCBIfam" id="TIGR02357">
    <property type="entry name" value="ECF_ThiT_YuaJ"/>
    <property type="match status" value="1"/>
</dbReference>
<dbReference type="Gene3D" id="1.10.1760.20">
    <property type="match status" value="1"/>
</dbReference>